<protein>
    <submittedName>
        <fullName evidence="3">Uncharacterized protein</fullName>
    </submittedName>
</protein>
<reference evidence="3" key="1">
    <citation type="submission" date="2022-11" db="UniProtKB">
        <authorList>
            <consortium name="WormBaseParasite"/>
        </authorList>
    </citation>
    <scope>IDENTIFICATION</scope>
</reference>
<accession>A0A914XIC7</accession>
<proteinExistence type="predicted"/>
<name>A0A914XIC7_9BILA</name>
<evidence type="ECO:0000313" key="2">
    <source>
        <dbReference type="Proteomes" id="UP000887566"/>
    </source>
</evidence>
<keyword evidence="2" id="KW-1185">Reference proteome</keyword>
<dbReference type="WBParaSite" id="PSAMB.scaffold882size39477.g9563.t1">
    <property type="protein sequence ID" value="PSAMB.scaffold882size39477.g9563.t1"/>
    <property type="gene ID" value="PSAMB.scaffold882size39477.g9563"/>
</dbReference>
<sequence length="86" mass="9144">MTAHSAAVRREKPPSNAHTHKHVGIPFCALPSIIEERHHSADPLSLSHKPGGAGHTISAAVQQMSSTVSPTTRTLAISSTRVTARY</sequence>
<evidence type="ECO:0000256" key="1">
    <source>
        <dbReference type="SAM" id="MobiDB-lite"/>
    </source>
</evidence>
<organism evidence="2 3">
    <name type="scientific">Plectus sambesii</name>
    <dbReference type="NCBI Taxonomy" id="2011161"/>
    <lineage>
        <taxon>Eukaryota</taxon>
        <taxon>Metazoa</taxon>
        <taxon>Ecdysozoa</taxon>
        <taxon>Nematoda</taxon>
        <taxon>Chromadorea</taxon>
        <taxon>Plectida</taxon>
        <taxon>Plectina</taxon>
        <taxon>Plectoidea</taxon>
        <taxon>Plectidae</taxon>
        <taxon>Plectus</taxon>
    </lineage>
</organism>
<evidence type="ECO:0000313" key="3">
    <source>
        <dbReference type="WBParaSite" id="PSAMB.scaffold882size39477.g9563.t1"/>
    </source>
</evidence>
<feature type="region of interest" description="Disordered" evidence="1">
    <location>
        <begin position="1"/>
        <end position="22"/>
    </location>
</feature>
<dbReference type="Proteomes" id="UP000887566">
    <property type="component" value="Unplaced"/>
</dbReference>
<dbReference type="AlphaFoldDB" id="A0A914XIC7"/>